<evidence type="ECO:0000313" key="4">
    <source>
        <dbReference type="EMBL" id="MEA5261048.1"/>
    </source>
</evidence>
<protein>
    <submittedName>
        <fullName evidence="1">IS1 family transposase</fullName>
    </submittedName>
</protein>
<sequence length="31" mass="3670">RLVRKALSFSKSLDNHIGAIKYFICNYNLER</sequence>
<dbReference type="Proteomes" id="UP001304671">
    <property type="component" value="Unassembled WGS sequence"/>
</dbReference>
<evidence type="ECO:0000313" key="5">
    <source>
        <dbReference type="Proteomes" id="UP001304671"/>
    </source>
</evidence>
<evidence type="ECO:0000313" key="3">
    <source>
        <dbReference type="EMBL" id="MEA5261044.1"/>
    </source>
</evidence>
<comment type="caution">
    <text evidence="1">The sequence shown here is derived from an EMBL/GenBank/DDBJ whole genome shotgun (WGS) entry which is preliminary data.</text>
</comment>
<dbReference type="EMBL" id="JAYFUL010000092">
    <property type="protein sequence ID" value="MEA5261044.1"/>
    <property type="molecule type" value="Genomic_DNA"/>
</dbReference>
<organism evidence="1 5">
    <name type="scientific">Arcicella aquatica</name>
    <dbReference type="NCBI Taxonomy" id="217141"/>
    <lineage>
        <taxon>Bacteria</taxon>
        <taxon>Pseudomonadati</taxon>
        <taxon>Bacteroidota</taxon>
        <taxon>Cytophagia</taxon>
        <taxon>Cytophagales</taxon>
        <taxon>Flectobacillaceae</taxon>
        <taxon>Arcicella</taxon>
    </lineage>
</organism>
<gene>
    <name evidence="1" type="ORF">VB264_10075</name>
    <name evidence="2" type="ORF">VB264_21545</name>
    <name evidence="3" type="ORF">VB264_24850</name>
    <name evidence="4" type="ORF">VB264_24870</name>
</gene>
<reference evidence="1 5" key="1">
    <citation type="submission" date="2023-12" db="EMBL/GenBank/DDBJ databases">
        <title>Novel species of the genus Arcicella isolated from rivers.</title>
        <authorList>
            <person name="Lu H."/>
        </authorList>
    </citation>
    <scope>NUCLEOTIDE SEQUENCE [LARGE SCALE GENOMIC DNA]</scope>
    <source>
        <strain evidence="1 5">LMG 21963</strain>
    </source>
</reference>
<evidence type="ECO:0000313" key="1">
    <source>
        <dbReference type="EMBL" id="MEA5258127.1"/>
    </source>
</evidence>
<accession>A0ABU5QM37</accession>
<proteinExistence type="predicted"/>
<dbReference type="EMBL" id="JAYFUL010000093">
    <property type="protein sequence ID" value="MEA5261048.1"/>
    <property type="molecule type" value="Genomic_DNA"/>
</dbReference>
<keyword evidence="5" id="KW-1185">Reference proteome</keyword>
<name>A0ABU5QM37_9BACT</name>
<feature type="non-terminal residue" evidence="1">
    <location>
        <position position="1"/>
    </location>
</feature>
<dbReference type="EMBL" id="JAYFUL010000053">
    <property type="protein sequence ID" value="MEA5260399.1"/>
    <property type="molecule type" value="Genomic_DNA"/>
</dbReference>
<dbReference type="EMBL" id="JAYFUL010000012">
    <property type="protein sequence ID" value="MEA5258127.1"/>
    <property type="molecule type" value="Genomic_DNA"/>
</dbReference>
<evidence type="ECO:0000313" key="2">
    <source>
        <dbReference type="EMBL" id="MEA5260399.1"/>
    </source>
</evidence>